<feature type="non-terminal residue" evidence="2">
    <location>
        <position position="93"/>
    </location>
</feature>
<dbReference type="Proteomes" id="UP001350005">
    <property type="component" value="Unassembled WGS sequence"/>
</dbReference>
<evidence type="ECO:0000313" key="2">
    <source>
        <dbReference type="EMBL" id="MEE6130055.1"/>
    </source>
</evidence>
<dbReference type="EMBL" id="JAZGJU010000072">
    <property type="protein sequence ID" value="MEE6130055.1"/>
    <property type="molecule type" value="Genomic_DNA"/>
</dbReference>
<keyword evidence="1" id="KW-0472">Membrane</keyword>
<keyword evidence="1" id="KW-0812">Transmembrane</keyword>
<dbReference type="RefSeq" id="WP_330937566.1">
    <property type="nucleotide sequence ID" value="NZ_JAZGJU010000072.1"/>
</dbReference>
<keyword evidence="3" id="KW-1185">Reference proteome</keyword>
<proteinExistence type="predicted"/>
<evidence type="ECO:0000313" key="3">
    <source>
        <dbReference type="Proteomes" id="UP001350005"/>
    </source>
</evidence>
<keyword evidence="1" id="KW-1133">Transmembrane helix</keyword>
<sequence length="93" mass="10914">MKKIQIVTKAISIILLIYLLVDLVVFKIDTMPILTQIKHDDFIKEADGIKDLSTAKIELKKWIDERYNSVFLQNKSDIRYTYIITIILLINVF</sequence>
<gene>
    <name evidence="2" type="ORF">V2E39_21845</name>
</gene>
<feature type="transmembrane region" description="Helical" evidence="1">
    <location>
        <begin position="6"/>
        <end position="26"/>
    </location>
</feature>
<reference evidence="2 3" key="1">
    <citation type="submission" date="2024-01" db="EMBL/GenBank/DDBJ databases">
        <title>Whole genome of Chryseobacterium arthrosphaerae NNCa 2741.</title>
        <authorList>
            <person name="Boriskina E.V."/>
            <person name="Gordinskaya N.A."/>
            <person name="Kropotov V.S."/>
            <person name="Alekseeva A.E."/>
            <person name="Makhova M.A."/>
            <person name="Kryazhev D.V."/>
            <person name="Shkurkina I.S."/>
        </authorList>
    </citation>
    <scope>NUCLEOTIDE SEQUENCE [LARGE SCALE GENOMIC DNA]</scope>
    <source>
        <strain evidence="2 3">NNCa 2741</strain>
    </source>
</reference>
<comment type="caution">
    <text evidence="2">The sequence shown here is derived from an EMBL/GenBank/DDBJ whole genome shotgun (WGS) entry which is preliminary data.</text>
</comment>
<name>A0ABU7R5G9_9FLAO</name>
<protein>
    <submittedName>
        <fullName evidence="2">Uncharacterized protein</fullName>
    </submittedName>
</protein>
<organism evidence="2 3">
    <name type="scientific">Chryseobacterium arthrosphaerae</name>
    <dbReference type="NCBI Taxonomy" id="651561"/>
    <lineage>
        <taxon>Bacteria</taxon>
        <taxon>Pseudomonadati</taxon>
        <taxon>Bacteroidota</taxon>
        <taxon>Flavobacteriia</taxon>
        <taxon>Flavobacteriales</taxon>
        <taxon>Weeksellaceae</taxon>
        <taxon>Chryseobacterium group</taxon>
        <taxon>Chryseobacterium</taxon>
    </lineage>
</organism>
<evidence type="ECO:0000256" key="1">
    <source>
        <dbReference type="SAM" id="Phobius"/>
    </source>
</evidence>
<accession>A0ABU7R5G9</accession>